<keyword evidence="3 6" id="KW-0256">Endoplasmic reticulum</keyword>
<evidence type="ECO:0000256" key="7">
    <source>
        <dbReference type="SAM" id="MobiDB-lite"/>
    </source>
</evidence>
<dbReference type="OrthoDB" id="567788at2759"/>
<dbReference type="InterPro" id="IPR003388">
    <property type="entry name" value="Reticulon"/>
</dbReference>
<evidence type="ECO:0000256" key="3">
    <source>
        <dbReference type="ARBA" id="ARBA00022824"/>
    </source>
</evidence>
<keyword evidence="4 6" id="KW-1133">Transmembrane helix</keyword>
<feature type="region of interest" description="Disordered" evidence="7">
    <location>
        <begin position="239"/>
        <end position="292"/>
    </location>
</feature>
<feature type="domain" description="Reticulon" evidence="8">
    <location>
        <begin position="34"/>
        <end position="210"/>
    </location>
</feature>
<accession>A0A1E4T2D4</accession>
<evidence type="ECO:0000259" key="8">
    <source>
        <dbReference type="PROSITE" id="PS50845"/>
    </source>
</evidence>
<feature type="compositionally biased region" description="Low complexity" evidence="7">
    <location>
        <begin position="241"/>
        <end position="269"/>
    </location>
</feature>
<dbReference type="PROSITE" id="PS50845">
    <property type="entry name" value="RETICULON"/>
    <property type="match status" value="1"/>
</dbReference>
<dbReference type="GO" id="GO:0009617">
    <property type="term" value="P:response to bacterium"/>
    <property type="evidence" value="ECO:0007669"/>
    <property type="project" value="InterPro"/>
</dbReference>
<protein>
    <recommendedName>
        <fullName evidence="6">Reticulon-like protein</fullName>
    </recommendedName>
</protein>
<dbReference type="Proteomes" id="UP000094801">
    <property type="component" value="Unassembled WGS sequence"/>
</dbReference>
<dbReference type="PANTHER" id="PTHR10994:SF193">
    <property type="entry name" value="RETICULON-LIKE PROTEIN"/>
    <property type="match status" value="1"/>
</dbReference>
<keyword evidence="2 6" id="KW-0812">Transmembrane</keyword>
<dbReference type="Pfam" id="PF02453">
    <property type="entry name" value="Reticulon"/>
    <property type="match status" value="1"/>
</dbReference>
<dbReference type="EMBL" id="KV453851">
    <property type="protein sequence ID" value="ODV85913.1"/>
    <property type="molecule type" value="Genomic_DNA"/>
</dbReference>
<keyword evidence="10" id="KW-1185">Reference proteome</keyword>
<comment type="caution">
    <text evidence="6">Lacks conserved residue(s) required for the propagation of feature annotation.</text>
</comment>
<comment type="subcellular location">
    <subcellularLocation>
        <location evidence="1 6">Endoplasmic reticulum membrane</location>
        <topology evidence="1 6">Multi-pass membrane protein</topology>
    </subcellularLocation>
</comment>
<evidence type="ECO:0000256" key="1">
    <source>
        <dbReference type="ARBA" id="ARBA00004477"/>
    </source>
</evidence>
<evidence type="ECO:0000256" key="5">
    <source>
        <dbReference type="ARBA" id="ARBA00023136"/>
    </source>
</evidence>
<gene>
    <name evidence="9" type="ORF">CANARDRAFT_27986</name>
</gene>
<organism evidence="9 10">
    <name type="scientific">[Candida] arabinofermentans NRRL YB-2248</name>
    <dbReference type="NCBI Taxonomy" id="983967"/>
    <lineage>
        <taxon>Eukaryota</taxon>
        <taxon>Fungi</taxon>
        <taxon>Dikarya</taxon>
        <taxon>Ascomycota</taxon>
        <taxon>Saccharomycotina</taxon>
        <taxon>Pichiomycetes</taxon>
        <taxon>Pichiales</taxon>
        <taxon>Pichiaceae</taxon>
        <taxon>Ogataea</taxon>
        <taxon>Ogataea/Candida clade</taxon>
    </lineage>
</organism>
<dbReference type="AlphaFoldDB" id="A0A1E4T2D4"/>
<evidence type="ECO:0000256" key="6">
    <source>
        <dbReference type="RuleBase" id="RU363132"/>
    </source>
</evidence>
<dbReference type="GO" id="GO:0005789">
    <property type="term" value="C:endoplasmic reticulum membrane"/>
    <property type="evidence" value="ECO:0007669"/>
    <property type="project" value="UniProtKB-SubCell"/>
</dbReference>
<name>A0A1E4T2D4_9ASCO</name>
<evidence type="ECO:0000313" key="10">
    <source>
        <dbReference type="Proteomes" id="UP000094801"/>
    </source>
</evidence>
<sequence>MSTINTPPPATTTTIPPTTTKSSCCGGACMTKSSCALLTWEDPAKSGKVFGGIIGSLLLFKYVNLVKVISWLGFWGLAISLITEYGSKKFTGQGLVTKLKPKYVTVVAQTTDKYATHVATILGKYEIAVQDLIYSVDFENTLKATATFFAIFQLSKLFSLWTALFISTLIAFTVPFAYLKNKTQVDKAVETYGKLAKDKALELIEIAKEKSGPALKSVETKLGPVSSFIKSKIPVRTAGSTVGESTPATTTSTTTTTTTKIPETTQINTPVIDETTPLTSATEETPIANPLA</sequence>
<evidence type="ECO:0000256" key="2">
    <source>
        <dbReference type="ARBA" id="ARBA00022692"/>
    </source>
</evidence>
<reference evidence="10" key="1">
    <citation type="submission" date="2016-04" db="EMBL/GenBank/DDBJ databases">
        <title>Comparative genomics of biotechnologically important yeasts.</title>
        <authorList>
            <consortium name="DOE Joint Genome Institute"/>
            <person name="Riley R."/>
            <person name="Haridas S."/>
            <person name="Wolfe K.H."/>
            <person name="Lopes M.R."/>
            <person name="Hittinger C.T."/>
            <person name="Goker M."/>
            <person name="Salamov A."/>
            <person name="Wisecaver J."/>
            <person name="Long T.M."/>
            <person name="Aerts A.L."/>
            <person name="Barry K."/>
            <person name="Choi C."/>
            <person name="Clum A."/>
            <person name="Coughlan A.Y."/>
            <person name="Deshpande S."/>
            <person name="Douglass A.P."/>
            <person name="Hanson S.J."/>
            <person name="Klenk H.-P."/>
            <person name="Labutti K."/>
            <person name="Lapidus A."/>
            <person name="Lindquist E."/>
            <person name="Lipzen A."/>
            <person name="Meier-Kolthoff J.P."/>
            <person name="Ohm R.A."/>
            <person name="Otillar R.P."/>
            <person name="Pangilinan J."/>
            <person name="Peng Y."/>
            <person name="Rokas A."/>
            <person name="Rosa C.A."/>
            <person name="Scheuner C."/>
            <person name="Sibirny A.A."/>
            <person name="Slot J.C."/>
            <person name="Stielow J.B."/>
            <person name="Sun H."/>
            <person name="Kurtzman C.P."/>
            <person name="Blackwell M."/>
            <person name="Grigoriev I.V."/>
            <person name="Jeffries T.W."/>
        </authorList>
    </citation>
    <scope>NUCLEOTIDE SEQUENCE [LARGE SCALE GENOMIC DNA]</scope>
    <source>
        <strain evidence="10">NRRL YB-2248</strain>
    </source>
</reference>
<dbReference type="PANTHER" id="PTHR10994">
    <property type="entry name" value="RETICULON"/>
    <property type="match status" value="1"/>
</dbReference>
<dbReference type="InterPro" id="IPR045064">
    <property type="entry name" value="Reticulon-like"/>
</dbReference>
<evidence type="ECO:0000256" key="4">
    <source>
        <dbReference type="ARBA" id="ARBA00022989"/>
    </source>
</evidence>
<proteinExistence type="predicted"/>
<dbReference type="STRING" id="983967.A0A1E4T2D4"/>
<evidence type="ECO:0000313" key="9">
    <source>
        <dbReference type="EMBL" id="ODV85913.1"/>
    </source>
</evidence>
<keyword evidence="5 6" id="KW-0472">Membrane</keyword>
<feature type="transmembrane region" description="Helical" evidence="6">
    <location>
        <begin position="158"/>
        <end position="179"/>
    </location>
</feature>